<dbReference type="RefSeq" id="WP_198746772.1">
    <property type="nucleotide sequence ID" value="NZ_JAEHTE010000002.1"/>
</dbReference>
<comment type="caution">
    <text evidence="1">The sequence shown here is derived from an EMBL/GenBank/DDBJ whole genome shotgun (WGS) entry which is preliminary data.</text>
</comment>
<gene>
    <name evidence="1" type="ORF">JEU22_04470</name>
</gene>
<organism evidence="1 2">
    <name type="scientific">Pseudomonas putida</name>
    <name type="common">Arthrobacter siderocapsulatus</name>
    <dbReference type="NCBI Taxonomy" id="303"/>
    <lineage>
        <taxon>Bacteria</taxon>
        <taxon>Pseudomonadati</taxon>
        <taxon>Pseudomonadota</taxon>
        <taxon>Gammaproteobacteria</taxon>
        <taxon>Pseudomonadales</taxon>
        <taxon>Pseudomonadaceae</taxon>
        <taxon>Pseudomonas</taxon>
    </lineage>
</organism>
<reference evidence="1" key="1">
    <citation type="submission" date="2020-12" db="EMBL/GenBank/DDBJ databases">
        <title>Enhanced detection system for hospital associated transmission using whole genome sequencing surveillance.</title>
        <authorList>
            <person name="Harrison L.H."/>
            <person name="Van Tyne D."/>
            <person name="Marsh J.W."/>
            <person name="Griffith M.P."/>
            <person name="Snyder D.J."/>
            <person name="Cooper V.S."/>
            <person name="Mustapha M."/>
        </authorList>
    </citation>
    <scope>NUCLEOTIDE SEQUENCE</scope>
    <source>
        <strain evidence="1">PSB00042</strain>
    </source>
</reference>
<evidence type="ECO:0000313" key="1">
    <source>
        <dbReference type="EMBL" id="MBI6883158.1"/>
    </source>
</evidence>
<evidence type="ECO:0000313" key="2">
    <source>
        <dbReference type="Proteomes" id="UP000637061"/>
    </source>
</evidence>
<dbReference type="Proteomes" id="UP000637061">
    <property type="component" value="Unassembled WGS sequence"/>
</dbReference>
<accession>A0A8I1EDA8</accession>
<dbReference type="EMBL" id="JAEHTE010000002">
    <property type="protein sequence ID" value="MBI6883158.1"/>
    <property type="molecule type" value="Genomic_DNA"/>
</dbReference>
<dbReference type="AlphaFoldDB" id="A0A8I1EDA8"/>
<proteinExistence type="predicted"/>
<sequence>MRGVRVKRERKRKGLRKKSPFVLGLTKGGVGKSAGMRMAMQELSRPKGKWKEYWATYLFAQPSDCKLPRGFGSVRHPFSKAIESAPVAYKW</sequence>
<protein>
    <submittedName>
        <fullName evidence="1">Uncharacterized protein</fullName>
    </submittedName>
</protein>
<name>A0A8I1EDA8_PSEPU</name>